<dbReference type="Proteomes" id="UP000264141">
    <property type="component" value="Unassembled WGS sequence"/>
</dbReference>
<dbReference type="InterPro" id="IPR042092">
    <property type="entry name" value="PsdUridine_s_RsuA/RluB/E/F_cat"/>
</dbReference>
<dbReference type="GO" id="GO:0003723">
    <property type="term" value="F:RNA binding"/>
    <property type="evidence" value="ECO:0007669"/>
    <property type="project" value="UniProtKB-KW"/>
</dbReference>
<dbReference type="OrthoDB" id="9807213at2"/>
<comment type="similarity">
    <text evidence="1 4">Belongs to the pseudouridine synthase RsuA family.</text>
</comment>
<dbReference type="SMART" id="SM00363">
    <property type="entry name" value="S4"/>
    <property type="match status" value="1"/>
</dbReference>
<dbReference type="SUPFAM" id="SSF55120">
    <property type="entry name" value="Pseudouridine synthase"/>
    <property type="match status" value="1"/>
</dbReference>
<keyword evidence="2 4" id="KW-0413">Isomerase</keyword>
<comment type="caution">
    <text evidence="6">The sequence shown here is derived from an EMBL/GenBank/DDBJ whole genome shotgun (WGS) entry which is preliminary data.</text>
</comment>
<keyword evidence="3" id="KW-0694">RNA-binding</keyword>
<dbReference type="PROSITE" id="PS50889">
    <property type="entry name" value="S4"/>
    <property type="match status" value="1"/>
</dbReference>
<reference evidence="6 7" key="1">
    <citation type="journal article" date="2018" name="Nat. Biotechnol.">
        <title>A standardized bacterial taxonomy based on genome phylogeny substantially revises the tree of life.</title>
        <authorList>
            <person name="Parks D.H."/>
            <person name="Chuvochina M."/>
            <person name="Waite D.W."/>
            <person name="Rinke C."/>
            <person name="Skarshewski A."/>
            <person name="Chaumeil P.A."/>
            <person name="Hugenholtz P."/>
        </authorList>
    </citation>
    <scope>NUCLEOTIDE SEQUENCE [LARGE SCALE GENOMIC DNA]</scope>
    <source>
        <strain evidence="6">UBA8781</strain>
    </source>
</reference>
<organism evidence="6 7">
    <name type="scientific">Anaerolinea thermolimosa</name>
    <dbReference type="NCBI Taxonomy" id="229919"/>
    <lineage>
        <taxon>Bacteria</taxon>
        <taxon>Bacillati</taxon>
        <taxon>Chloroflexota</taxon>
        <taxon>Anaerolineae</taxon>
        <taxon>Anaerolineales</taxon>
        <taxon>Anaerolineaceae</taxon>
        <taxon>Anaerolinea</taxon>
    </lineage>
</organism>
<dbReference type="Gene3D" id="3.30.70.580">
    <property type="entry name" value="Pseudouridine synthase I, catalytic domain, N-terminal subdomain"/>
    <property type="match status" value="1"/>
</dbReference>
<dbReference type="InterPro" id="IPR020103">
    <property type="entry name" value="PsdUridine_synth_cat_dom_sf"/>
</dbReference>
<dbReference type="Gene3D" id="3.10.290.10">
    <property type="entry name" value="RNA-binding S4 domain"/>
    <property type="match status" value="1"/>
</dbReference>
<dbReference type="Pfam" id="PF01479">
    <property type="entry name" value="S4"/>
    <property type="match status" value="1"/>
</dbReference>
<dbReference type="InterPro" id="IPR020094">
    <property type="entry name" value="TruA/RsuA/RluB/E/F_N"/>
</dbReference>
<dbReference type="GO" id="GO:0120159">
    <property type="term" value="F:rRNA pseudouridine synthase activity"/>
    <property type="evidence" value="ECO:0007669"/>
    <property type="project" value="UniProtKB-ARBA"/>
</dbReference>
<accession>A0A3D1JH16</accession>
<sequence>MEERLQKILSRAGFGSRRACEDLILAGRVRVNGQVASIGSKADPAKDMIQVDGQKIPAQPPPVYIALHKPQGVLSDVETHHDPRKTVRDLVPVPGHLFSVGRLDYESEGLILLTNDGELANLLTHPRYGHEKEYRVQVSSRPDERQLEAWRHGVVLEDGYRTSPAQVRLETIDGKGAWLRVILREGRKRQIREMGKQTGLYVTRIIRVRIGTLLLGDLKPGEWRFLRPDEIRLLKAGKKASKKG</sequence>
<evidence type="ECO:0000313" key="7">
    <source>
        <dbReference type="Proteomes" id="UP000264141"/>
    </source>
</evidence>
<proteinExistence type="inferred from homology"/>
<dbReference type="CDD" id="cd00165">
    <property type="entry name" value="S4"/>
    <property type="match status" value="1"/>
</dbReference>
<evidence type="ECO:0000256" key="1">
    <source>
        <dbReference type="ARBA" id="ARBA00008348"/>
    </source>
</evidence>
<protein>
    <recommendedName>
        <fullName evidence="4">Pseudouridine synthase</fullName>
        <ecNumber evidence="4">5.4.99.-</ecNumber>
    </recommendedName>
</protein>
<evidence type="ECO:0000259" key="5">
    <source>
        <dbReference type="SMART" id="SM00363"/>
    </source>
</evidence>
<dbReference type="SUPFAM" id="SSF55174">
    <property type="entry name" value="Alpha-L RNA-binding motif"/>
    <property type="match status" value="1"/>
</dbReference>
<evidence type="ECO:0000256" key="3">
    <source>
        <dbReference type="PROSITE-ProRule" id="PRU00182"/>
    </source>
</evidence>
<evidence type="ECO:0000256" key="2">
    <source>
        <dbReference type="ARBA" id="ARBA00023235"/>
    </source>
</evidence>
<dbReference type="CDD" id="cd02870">
    <property type="entry name" value="PseudoU_synth_RsuA_like"/>
    <property type="match status" value="1"/>
</dbReference>
<dbReference type="NCBIfam" id="TIGR00093">
    <property type="entry name" value="pseudouridine synthase"/>
    <property type="match status" value="1"/>
</dbReference>
<dbReference type="AlphaFoldDB" id="A0A3D1JH16"/>
<dbReference type="InterPro" id="IPR000748">
    <property type="entry name" value="PsdUridine_synth_RsuA/RluB/E/F"/>
</dbReference>
<dbReference type="PANTHER" id="PTHR47683:SF2">
    <property type="entry name" value="RNA-BINDING S4 DOMAIN-CONTAINING PROTEIN"/>
    <property type="match status" value="1"/>
</dbReference>
<evidence type="ECO:0000256" key="4">
    <source>
        <dbReference type="RuleBase" id="RU003887"/>
    </source>
</evidence>
<dbReference type="GO" id="GO:0000455">
    <property type="term" value="P:enzyme-directed rRNA pseudouridine synthesis"/>
    <property type="evidence" value="ECO:0007669"/>
    <property type="project" value="UniProtKB-ARBA"/>
</dbReference>
<dbReference type="PROSITE" id="PS01149">
    <property type="entry name" value="PSI_RSU"/>
    <property type="match status" value="1"/>
</dbReference>
<dbReference type="InterPro" id="IPR002942">
    <property type="entry name" value="S4_RNA-bd"/>
</dbReference>
<dbReference type="RefSeq" id="WP_062190608.1">
    <property type="nucleotide sequence ID" value="NZ_DF967965.1"/>
</dbReference>
<dbReference type="PANTHER" id="PTHR47683">
    <property type="entry name" value="PSEUDOURIDINE SYNTHASE FAMILY PROTEIN-RELATED"/>
    <property type="match status" value="1"/>
</dbReference>
<dbReference type="EC" id="5.4.99.-" evidence="4"/>
<feature type="domain" description="RNA-binding S4" evidence="5">
    <location>
        <begin position="3"/>
        <end position="65"/>
    </location>
</feature>
<dbReference type="InterPro" id="IPR006145">
    <property type="entry name" value="PsdUridine_synth_RsuA/RluA"/>
</dbReference>
<dbReference type="InterPro" id="IPR050343">
    <property type="entry name" value="RsuA_PseudoU_synthase"/>
</dbReference>
<dbReference type="STRING" id="229919.GCA_001050195_01100"/>
<dbReference type="InterPro" id="IPR018496">
    <property type="entry name" value="PsdUridine_synth_RsuA/RluB_CS"/>
</dbReference>
<dbReference type="EMBL" id="DPBP01000033">
    <property type="protein sequence ID" value="HCE17879.1"/>
    <property type="molecule type" value="Genomic_DNA"/>
</dbReference>
<name>A0A3D1JH16_9CHLR</name>
<evidence type="ECO:0000313" key="6">
    <source>
        <dbReference type="EMBL" id="HCE17879.1"/>
    </source>
</evidence>
<dbReference type="Gene3D" id="3.30.70.1560">
    <property type="entry name" value="Alpha-L RNA-binding motif"/>
    <property type="match status" value="1"/>
</dbReference>
<dbReference type="InterPro" id="IPR036986">
    <property type="entry name" value="S4_RNA-bd_sf"/>
</dbReference>
<dbReference type="FunFam" id="3.10.290.10:FF:000003">
    <property type="entry name" value="Pseudouridine synthase"/>
    <property type="match status" value="1"/>
</dbReference>
<gene>
    <name evidence="6" type="ORF">DEQ80_08480</name>
</gene>
<dbReference type="Pfam" id="PF00849">
    <property type="entry name" value="PseudoU_synth_2"/>
    <property type="match status" value="1"/>
</dbReference>